<evidence type="ECO:0000256" key="1">
    <source>
        <dbReference type="ARBA" id="ARBA00004496"/>
    </source>
</evidence>
<dbReference type="Pfam" id="PF03484">
    <property type="entry name" value="B5"/>
    <property type="match status" value="1"/>
</dbReference>
<dbReference type="InterPro" id="IPR004532">
    <property type="entry name" value="Phe-tRNA-ligase_IIc_bsu_bact"/>
</dbReference>
<dbReference type="SUPFAM" id="SSF56037">
    <property type="entry name" value="PheT/TilS domain"/>
    <property type="match status" value="1"/>
</dbReference>
<keyword evidence="10 15" id="KW-0460">Magnesium</keyword>
<evidence type="ECO:0000256" key="3">
    <source>
        <dbReference type="ARBA" id="ARBA00011209"/>
    </source>
</evidence>
<proteinExistence type="inferred from homology"/>
<dbReference type="InterPro" id="IPR041616">
    <property type="entry name" value="PheRS_beta_core"/>
</dbReference>
<dbReference type="InterPro" id="IPR033714">
    <property type="entry name" value="tRNA_bind_bactPheRS"/>
</dbReference>
<keyword evidence="13 15" id="KW-0030">Aminoacyl-tRNA synthetase</keyword>
<keyword evidence="11 16" id="KW-0694">RNA-binding</keyword>
<dbReference type="Proteomes" id="UP001154266">
    <property type="component" value="Unassembled WGS sequence"/>
</dbReference>
<keyword evidence="5 16" id="KW-0820">tRNA-binding</keyword>
<evidence type="ECO:0000313" key="21">
    <source>
        <dbReference type="EMBL" id="MDG5482210.1"/>
    </source>
</evidence>
<organism evidence="21 22">
    <name type="scientific">Mycolicibacterium gadium</name>
    <name type="common">Mycobacterium gadium</name>
    <dbReference type="NCBI Taxonomy" id="1794"/>
    <lineage>
        <taxon>Bacteria</taxon>
        <taxon>Bacillati</taxon>
        <taxon>Actinomycetota</taxon>
        <taxon>Actinomycetes</taxon>
        <taxon>Mycobacteriales</taxon>
        <taxon>Mycobacteriaceae</taxon>
        <taxon>Mycolicibacterium</taxon>
    </lineage>
</organism>
<dbReference type="Gene3D" id="3.30.70.380">
    <property type="entry name" value="Ferrodoxin-fold anticodon-binding domain"/>
    <property type="match status" value="1"/>
</dbReference>
<evidence type="ECO:0000256" key="9">
    <source>
        <dbReference type="ARBA" id="ARBA00022840"/>
    </source>
</evidence>
<dbReference type="Pfam" id="PF03147">
    <property type="entry name" value="FDX-ACB"/>
    <property type="match status" value="1"/>
</dbReference>
<sequence>MRLLYSWLREVVQAGAPGWDVSAEELEQTLIRIGHEVEDVLPVGPVTGPLTVGRVDEIEELAEFKKPIRAVKVDVGEAEPRDIVCGATNFAVGDLVVVALPGSVLPGDFAIATRKTYGRTSDGMICSTAELNLGSDHSGILVLPEGTAEPGTPAADVLGLDDTVFNLAITPDRGYCLSVRGMAREIANAYDLDYVDPADIAPLPAEGEALPLTIDGGTGVLRFGLRPVTGIDPKAVSPWWMQRRLLLSGIRAISPAVDVTNYVMLEIGHPMHAHDRSLITGGFRVRFAEPGETVVTLDDIERRLDPADVLIVDDVATAAIGGVMGAGTTEVRDSTTDVLLEAAVWDPAAVSRTQRRLHLASEAGRRYERAVDPAISVAALNRCSTLLAEIAGGTVEPTLTDWRGDPPREDWSPAPVSMAVDLPDRMAGVEYAVGATEKRLTQIGARVVVSDGQVTATPPSWRPDLRQPADLVEEVLRLEGLEVIPSVLPLAPPGRGLSPAQKRRRAIGKSLALSGYVEILPTPFLPAGIFDQWGLPADDPRRSTTQVLNPLEADRPQLATTLLPGLLEALGRNVSRGAVDAALFAIAQVVEPTTETRAVERIPIDRRPTSDEIATLDASLPRQPQHVGAVLTGLREPAGPWGRGRPVHASDAFEAVRVIARAAGVELTLRSAQHLPWHPGRCAEVVIGDAVVGYAGQLHPAVIERSGLPAGTCAVELDLDAIPLTETLPAPAVSPFPAVFQDVALIVGEDVAAQNVIDAVREGAGELLEDVHLFDVYTGPQIGEGRKSLALALRFRATDRTLTEDEASAARDGAVQAAADRVGAEQRR</sequence>
<dbReference type="SUPFAM" id="SSF50249">
    <property type="entry name" value="Nucleic acid-binding proteins"/>
    <property type="match status" value="1"/>
</dbReference>
<dbReference type="InterPro" id="IPR045060">
    <property type="entry name" value="Phe-tRNA-ligase_IIc_bsu"/>
</dbReference>
<accession>A0ABT6GLC0</accession>
<dbReference type="SUPFAM" id="SSF54991">
    <property type="entry name" value="Anticodon-binding domain of PheRS"/>
    <property type="match status" value="1"/>
</dbReference>
<comment type="catalytic activity">
    <reaction evidence="14 15">
        <text>tRNA(Phe) + L-phenylalanine + ATP = L-phenylalanyl-tRNA(Phe) + AMP + diphosphate + H(+)</text>
        <dbReference type="Rhea" id="RHEA:19413"/>
        <dbReference type="Rhea" id="RHEA-COMP:9668"/>
        <dbReference type="Rhea" id="RHEA-COMP:9699"/>
        <dbReference type="ChEBI" id="CHEBI:15378"/>
        <dbReference type="ChEBI" id="CHEBI:30616"/>
        <dbReference type="ChEBI" id="CHEBI:33019"/>
        <dbReference type="ChEBI" id="CHEBI:58095"/>
        <dbReference type="ChEBI" id="CHEBI:78442"/>
        <dbReference type="ChEBI" id="CHEBI:78531"/>
        <dbReference type="ChEBI" id="CHEBI:456215"/>
        <dbReference type="EC" id="6.1.1.20"/>
    </reaction>
</comment>
<dbReference type="SMART" id="SM00874">
    <property type="entry name" value="B5"/>
    <property type="match status" value="1"/>
</dbReference>
<evidence type="ECO:0000256" key="8">
    <source>
        <dbReference type="ARBA" id="ARBA00022741"/>
    </source>
</evidence>
<feature type="region of interest" description="Disordered" evidence="17">
    <location>
        <begin position="804"/>
        <end position="828"/>
    </location>
</feature>
<dbReference type="Gene3D" id="2.40.50.140">
    <property type="entry name" value="Nucleic acid-binding proteins"/>
    <property type="match status" value="1"/>
</dbReference>
<evidence type="ECO:0000259" key="19">
    <source>
        <dbReference type="PROSITE" id="PS51447"/>
    </source>
</evidence>
<feature type="domain" description="B5" evidence="20">
    <location>
        <begin position="411"/>
        <end position="486"/>
    </location>
</feature>
<dbReference type="NCBIfam" id="TIGR00472">
    <property type="entry name" value="pheT_bact"/>
    <property type="match status" value="1"/>
</dbReference>
<evidence type="ECO:0000256" key="4">
    <source>
        <dbReference type="ARBA" id="ARBA00022490"/>
    </source>
</evidence>
<dbReference type="InterPro" id="IPR005147">
    <property type="entry name" value="tRNA_synthase_B5-dom"/>
</dbReference>
<dbReference type="InterPro" id="IPR005146">
    <property type="entry name" value="B3/B4_tRNA-bd"/>
</dbReference>
<dbReference type="GO" id="GO:0004826">
    <property type="term" value="F:phenylalanine-tRNA ligase activity"/>
    <property type="evidence" value="ECO:0007669"/>
    <property type="project" value="UniProtKB-EC"/>
</dbReference>
<dbReference type="Pfam" id="PF01588">
    <property type="entry name" value="tRNA_bind"/>
    <property type="match status" value="1"/>
</dbReference>
<evidence type="ECO:0000256" key="16">
    <source>
        <dbReference type="PROSITE-ProRule" id="PRU00209"/>
    </source>
</evidence>
<dbReference type="InterPro" id="IPR009061">
    <property type="entry name" value="DNA-bd_dom_put_sf"/>
</dbReference>
<dbReference type="InterPro" id="IPR045864">
    <property type="entry name" value="aa-tRNA-synth_II/BPL/LPL"/>
</dbReference>
<dbReference type="PROSITE" id="PS51447">
    <property type="entry name" value="FDX_ACB"/>
    <property type="match status" value="1"/>
</dbReference>
<dbReference type="InterPro" id="IPR005121">
    <property type="entry name" value="Fdx_antiC-bd"/>
</dbReference>
<evidence type="ECO:0000256" key="14">
    <source>
        <dbReference type="ARBA" id="ARBA00049255"/>
    </source>
</evidence>
<comment type="subunit">
    <text evidence="3 15">Tetramer of two alpha and two beta subunits.</text>
</comment>
<dbReference type="Pfam" id="PF03483">
    <property type="entry name" value="B3_4"/>
    <property type="match status" value="1"/>
</dbReference>
<evidence type="ECO:0000256" key="7">
    <source>
        <dbReference type="ARBA" id="ARBA00022723"/>
    </source>
</evidence>
<feature type="binding site" evidence="15">
    <location>
        <position position="470"/>
    </location>
    <ligand>
        <name>Mg(2+)</name>
        <dbReference type="ChEBI" id="CHEBI:18420"/>
        <note>shared with alpha subunit</note>
    </ligand>
</feature>
<dbReference type="InterPro" id="IPR002547">
    <property type="entry name" value="tRNA-bd_dom"/>
</dbReference>
<feature type="binding site" evidence="15">
    <location>
        <position position="464"/>
    </location>
    <ligand>
        <name>Mg(2+)</name>
        <dbReference type="ChEBI" id="CHEBI:18420"/>
        <note>shared with alpha subunit</note>
    </ligand>
</feature>
<keyword evidence="9 15" id="KW-0067">ATP-binding</keyword>
<evidence type="ECO:0000256" key="5">
    <source>
        <dbReference type="ARBA" id="ARBA00022555"/>
    </source>
</evidence>
<dbReference type="SMART" id="SM00873">
    <property type="entry name" value="B3_4"/>
    <property type="match status" value="1"/>
</dbReference>
<evidence type="ECO:0000256" key="15">
    <source>
        <dbReference type="HAMAP-Rule" id="MF_00283"/>
    </source>
</evidence>
<dbReference type="RefSeq" id="WP_278220078.1">
    <property type="nucleotide sequence ID" value="NZ_JAKZMO010000003.1"/>
</dbReference>
<dbReference type="PANTHER" id="PTHR10947:SF0">
    <property type="entry name" value="PHENYLALANINE--TRNA LIGASE BETA SUBUNIT"/>
    <property type="match status" value="1"/>
</dbReference>
<comment type="similarity">
    <text evidence="2 15">Belongs to the phenylalanyl-tRNA synthetase beta subunit family. Type 1 subfamily.</text>
</comment>
<dbReference type="Gene3D" id="3.50.40.10">
    <property type="entry name" value="Phenylalanyl-trna Synthetase, Chain B, domain 3"/>
    <property type="match status" value="1"/>
</dbReference>
<feature type="domain" description="TRNA-binding" evidence="18">
    <location>
        <begin position="44"/>
        <end position="155"/>
    </location>
</feature>
<evidence type="ECO:0000256" key="10">
    <source>
        <dbReference type="ARBA" id="ARBA00022842"/>
    </source>
</evidence>
<comment type="cofactor">
    <cofactor evidence="15">
        <name>Mg(2+)</name>
        <dbReference type="ChEBI" id="CHEBI:18420"/>
    </cofactor>
    <text evidence="15">Binds 2 magnesium ions per tetramer.</text>
</comment>
<dbReference type="EC" id="6.1.1.20" evidence="15"/>
<gene>
    <name evidence="15 21" type="primary">pheT</name>
    <name evidence="21" type="ORF">MNO81_05305</name>
</gene>
<dbReference type="InterPro" id="IPR012340">
    <property type="entry name" value="NA-bd_OB-fold"/>
</dbReference>
<keyword evidence="22" id="KW-1185">Reference proteome</keyword>
<dbReference type="CDD" id="cd02796">
    <property type="entry name" value="tRNA_bind_bactPheRS"/>
    <property type="match status" value="1"/>
</dbReference>
<evidence type="ECO:0000256" key="13">
    <source>
        <dbReference type="ARBA" id="ARBA00023146"/>
    </source>
</evidence>
<dbReference type="PROSITE" id="PS51483">
    <property type="entry name" value="B5"/>
    <property type="match status" value="1"/>
</dbReference>
<comment type="subcellular location">
    <subcellularLocation>
        <location evidence="1 15">Cytoplasm</location>
    </subcellularLocation>
</comment>
<keyword evidence="8 15" id="KW-0547">Nucleotide-binding</keyword>
<evidence type="ECO:0000259" key="20">
    <source>
        <dbReference type="PROSITE" id="PS51483"/>
    </source>
</evidence>
<evidence type="ECO:0000259" key="18">
    <source>
        <dbReference type="PROSITE" id="PS50886"/>
    </source>
</evidence>
<name>A0ABT6GLC0_MYCGU</name>
<dbReference type="SUPFAM" id="SSF46955">
    <property type="entry name" value="Putative DNA-binding domain"/>
    <property type="match status" value="1"/>
</dbReference>
<evidence type="ECO:0000256" key="11">
    <source>
        <dbReference type="ARBA" id="ARBA00022884"/>
    </source>
</evidence>
<protein>
    <recommendedName>
        <fullName evidence="15">Phenylalanine--tRNA ligase beta subunit</fullName>
        <ecNumber evidence="15">6.1.1.20</ecNumber>
    </recommendedName>
    <alternativeName>
        <fullName evidence="15">Phenylalanyl-tRNA synthetase beta subunit</fullName>
        <shortName evidence="15">PheRS</shortName>
    </alternativeName>
</protein>
<keyword evidence="4 15" id="KW-0963">Cytoplasm</keyword>
<comment type="caution">
    <text evidence="21">The sequence shown here is derived from an EMBL/GenBank/DDBJ whole genome shotgun (WGS) entry which is preliminary data.</text>
</comment>
<dbReference type="InterPro" id="IPR020825">
    <property type="entry name" value="Phe-tRNA_synthase-like_B3/B4"/>
</dbReference>
<feature type="binding site" evidence="15">
    <location>
        <position position="474"/>
    </location>
    <ligand>
        <name>Mg(2+)</name>
        <dbReference type="ChEBI" id="CHEBI:18420"/>
        <note>shared with alpha subunit</note>
    </ligand>
</feature>
<dbReference type="PROSITE" id="PS50886">
    <property type="entry name" value="TRBD"/>
    <property type="match status" value="1"/>
</dbReference>
<evidence type="ECO:0000256" key="2">
    <source>
        <dbReference type="ARBA" id="ARBA00008653"/>
    </source>
</evidence>
<dbReference type="InterPro" id="IPR036690">
    <property type="entry name" value="Fdx_antiC-bd_sf"/>
</dbReference>
<evidence type="ECO:0000313" key="22">
    <source>
        <dbReference type="Proteomes" id="UP001154266"/>
    </source>
</evidence>
<dbReference type="SUPFAM" id="SSF55681">
    <property type="entry name" value="Class II aaRS and biotin synthetases"/>
    <property type="match status" value="1"/>
</dbReference>
<feature type="binding site" evidence="15">
    <location>
        <position position="473"/>
    </location>
    <ligand>
        <name>Mg(2+)</name>
        <dbReference type="ChEBI" id="CHEBI:18420"/>
        <note>shared with alpha subunit</note>
    </ligand>
</feature>
<keyword evidence="12 15" id="KW-0648">Protein biosynthesis</keyword>
<feature type="domain" description="FDX-ACB" evidence="19">
    <location>
        <begin position="734"/>
        <end position="827"/>
    </location>
</feature>
<keyword evidence="7 15" id="KW-0479">Metal-binding</keyword>
<evidence type="ECO:0000256" key="17">
    <source>
        <dbReference type="SAM" id="MobiDB-lite"/>
    </source>
</evidence>
<dbReference type="CDD" id="cd00769">
    <property type="entry name" value="PheRS_beta_core"/>
    <property type="match status" value="1"/>
</dbReference>
<dbReference type="HAMAP" id="MF_00283">
    <property type="entry name" value="Phe_tRNA_synth_beta1"/>
    <property type="match status" value="1"/>
</dbReference>
<dbReference type="PANTHER" id="PTHR10947">
    <property type="entry name" value="PHENYLALANYL-TRNA SYNTHETASE BETA CHAIN AND LEUCINE-RICH REPEAT-CONTAINING PROTEIN 47"/>
    <property type="match status" value="1"/>
</dbReference>
<feature type="compositionally biased region" description="Low complexity" evidence="17">
    <location>
        <begin position="810"/>
        <end position="821"/>
    </location>
</feature>
<dbReference type="Pfam" id="PF17759">
    <property type="entry name" value="tRNA_synthFbeta"/>
    <property type="match status" value="1"/>
</dbReference>
<dbReference type="EMBL" id="JAKZMO010000003">
    <property type="protein sequence ID" value="MDG5482210.1"/>
    <property type="molecule type" value="Genomic_DNA"/>
</dbReference>
<dbReference type="SMART" id="SM00896">
    <property type="entry name" value="FDX-ACB"/>
    <property type="match status" value="1"/>
</dbReference>
<evidence type="ECO:0000256" key="12">
    <source>
        <dbReference type="ARBA" id="ARBA00022917"/>
    </source>
</evidence>
<dbReference type="Gene3D" id="3.30.56.10">
    <property type="match status" value="2"/>
</dbReference>
<keyword evidence="6 15" id="KW-0436">Ligase</keyword>
<dbReference type="Gene3D" id="3.30.930.10">
    <property type="entry name" value="Bira Bifunctional Protein, Domain 2"/>
    <property type="match status" value="1"/>
</dbReference>
<evidence type="ECO:0000256" key="6">
    <source>
        <dbReference type="ARBA" id="ARBA00022598"/>
    </source>
</evidence>
<reference evidence="21" key="1">
    <citation type="journal article" date="2023" name="Environ. Microbiol.">
        <title>The 2-methylpropene degradation pathway in Mycobacteriaceae family strains.</title>
        <authorList>
            <person name="Helbich S."/>
            <person name="Barrantes I."/>
            <person name="Dos Anjos Borges L.G."/>
            <person name="Pieper D.H."/>
            <person name="Vainshtein Y."/>
            <person name="Sohn K."/>
            <person name="Engesser K.H."/>
        </authorList>
    </citation>
    <scope>NUCLEOTIDE SEQUENCE</scope>
    <source>
        <strain evidence="21">IBE100</strain>
    </source>
</reference>